<name>A0ABV7NKU1_9SPHN</name>
<evidence type="ECO:0000256" key="1">
    <source>
        <dbReference type="ARBA" id="ARBA00009981"/>
    </source>
</evidence>
<keyword evidence="4" id="KW-1185">Reference proteome</keyword>
<dbReference type="InterPro" id="IPR036165">
    <property type="entry name" value="YefM-like_sf"/>
</dbReference>
<evidence type="ECO:0000313" key="3">
    <source>
        <dbReference type="EMBL" id="MFC3444096.1"/>
    </source>
</evidence>
<proteinExistence type="inferred from homology"/>
<comment type="caution">
    <text evidence="3">The sequence shown here is derived from an EMBL/GenBank/DDBJ whole genome shotgun (WGS) entry which is preliminary data.</text>
</comment>
<evidence type="ECO:0000256" key="2">
    <source>
        <dbReference type="RuleBase" id="RU362080"/>
    </source>
</evidence>
<reference evidence="4" key="1">
    <citation type="journal article" date="2019" name="Int. J. Syst. Evol. Microbiol.">
        <title>The Global Catalogue of Microorganisms (GCM) 10K type strain sequencing project: providing services to taxonomists for standard genome sequencing and annotation.</title>
        <authorList>
            <consortium name="The Broad Institute Genomics Platform"/>
            <consortium name="The Broad Institute Genome Sequencing Center for Infectious Disease"/>
            <person name="Wu L."/>
            <person name="Ma J."/>
        </authorList>
    </citation>
    <scope>NUCLEOTIDE SEQUENCE [LARGE SCALE GENOMIC DNA]</scope>
    <source>
        <strain evidence="4">CCM 7491</strain>
    </source>
</reference>
<dbReference type="InterPro" id="IPR006442">
    <property type="entry name" value="Antitoxin_Phd/YefM"/>
</dbReference>
<dbReference type="Proteomes" id="UP001595681">
    <property type="component" value="Unassembled WGS sequence"/>
</dbReference>
<dbReference type="Gene3D" id="3.40.1620.10">
    <property type="entry name" value="YefM-like domain"/>
    <property type="match status" value="1"/>
</dbReference>
<comment type="function">
    <text evidence="2">Antitoxin component of a type II toxin-antitoxin (TA) system.</text>
</comment>
<organism evidence="3 4">
    <name type="scientific">Sphingobium rhizovicinum</name>
    <dbReference type="NCBI Taxonomy" id="432308"/>
    <lineage>
        <taxon>Bacteria</taxon>
        <taxon>Pseudomonadati</taxon>
        <taxon>Pseudomonadota</taxon>
        <taxon>Alphaproteobacteria</taxon>
        <taxon>Sphingomonadales</taxon>
        <taxon>Sphingomonadaceae</taxon>
        <taxon>Sphingobium</taxon>
    </lineage>
</organism>
<dbReference type="RefSeq" id="WP_093086975.1">
    <property type="nucleotide sequence ID" value="NZ_JBHRVU010000005.1"/>
</dbReference>
<evidence type="ECO:0000313" key="4">
    <source>
        <dbReference type="Proteomes" id="UP001595681"/>
    </source>
</evidence>
<sequence>MTATFTSREFNRDPGSIKRAALSGPVFITDRNKPSLVVMAIKDYERLAGRGMSLLDVLMPDDDQDFDFEPPKARLASRPAELD</sequence>
<dbReference type="Pfam" id="PF02604">
    <property type="entry name" value="PhdYeFM_antitox"/>
    <property type="match status" value="1"/>
</dbReference>
<gene>
    <name evidence="3" type="ORF">ACFOKF_23410</name>
</gene>
<dbReference type="NCBIfam" id="TIGR01552">
    <property type="entry name" value="phd_fam"/>
    <property type="match status" value="1"/>
</dbReference>
<accession>A0ABV7NKU1</accession>
<dbReference type="EMBL" id="JBHRVU010000005">
    <property type="protein sequence ID" value="MFC3444096.1"/>
    <property type="molecule type" value="Genomic_DNA"/>
</dbReference>
<protein>
    <recommendedName>
        <fullName evidence="2">Antitoxin</fullName>
    </recommendedName>
</protein>
<comment type="similarity">
    <text evidence="1 2">Belongs to the phD/YefM antitoxin family.</text>
</comment>
<dbReference type="SUPFAM" id="SSF143120">
    <property type="entry name" value="YefM-like"/>
    <property type="match status" value="1"/>
</dbReference>